<accession>A0A4R0RTM8</accession>
<gene>
    <name evidence="2" type="ORF">EIP91_006108</name>
</gene>
<feature type="compositionally biased region" description="Pro residues" evidence="1">
    <location>
        <begin position="901"/>
        <end position="910"/>
    </location>
</feature>
<feature type="compositionally biased region" description="Low complexity" evidence="1">
    <location>
        <begin position="545"/>
        <end position="555"/>
    </location>
</feature>
<keyword evidence="3" id="KW-1185">Reference proteome</keyword>
<feature type="compositionally biased region" description="Polar residues" evidence="1">
    <location>
        <begin position="457"/>
        <end position="489"/>
    </location>
</feature>
<feature type="compositionally biased region" description="Polar residues" evidence="1">
    <location>
        <begin position="439"/>
        <end position="448"/>
    </location>
</feature>
<feature type="compositionally biased region" description="Polar residues" evidence="1">
    <location>
        <begin position="516"/>
        <end position="527"/>
    </location>
</feature>
<protein>
    <submittedName>
        <fullName evidence="2">Uncharacterized protein</fullName>
    </submittedName>
</protein>
<organism evidence="2 3">
    <name type="scientific">Steccherinum ochraceum</name>
    <dbReference type="NCBI Taxonomy" id="92696"/>
    <lineage>
        <taxon>Eukaryota</taxon>
        <taxon>Fungi</taxon>
        <taxon>Dikarya</taxon>
        <taxon>Basidiomycota</taxon>
        <taxon>Agaricomycotina</taxon>
        <taxon>Agaricomycetes</taxon>
        <taxon>Polyporales</taxon>
        <taxon>Steccherinaceae</taxon>
        <taxon>Steccherinum</taxon>
    </lineage>
</organism>
<feature type="compositionally biased region" description="Pro residues" evidence="1">
    <location>
        <begin position="596"/>
        <end position="605"/>
    </location>
</feature>
<feature type="compositionally biased region" description="Basic and acidic residues" evidence="1">
    <location>
        <begin position="387"/>
        <end position="396"/>
    </location>
</feature>
<feature type="compositionally biased region" description="Gly residues" evidence="1">
    <location>
        <begin position="1017"/>
        <end position="1041"/>
    </location>
</feature>
<comment type="caution">
    <text evidence="2">The sequence shown here is derived from an EMBL/GenBank/DDBJ whole genome shotgun (WGS) entry which is preliminary data.</text>
</comment>
<dbReference type="Proteomes" id="UP000292702">
    <property type="component" value="Unassembled WGS sequence"/>
</dbReference>
<feature type="region of interest" description="Disordered" evidence="1">
    <location>
        <begin position="245"/>
        <end position="288"/>
    </location>
</feature>
<feature type="compositionally biased region" description="Basic and acidic residues" evidence="1">
    <location>
        <begin position="810"/>
        <end position="838"/>
    </location>
</feature>
<feature type="compositionally biased region" description="Basic and acidic residues" evidence="1">
    <location>
        <begin position="790"/>
        <end position="801"/>
    </location>
</feature>
<feature type="compositionally biased region" description="Polar residues" evidence="1">
    <location>
        <begin position="336"/>
        <end position="358"/>
    </location>
</feature>
<feature type="compositionally biased region" description="Polar residues" evidence="1">
    <location>
        <begin position="303"/>
        <end position="323"/>
    </location>
</feature>
<feature type="compositionally biased region" description="Low complexity" evidence="1">
    <location>
        <begin position="647"/>
        <end position="663"/>
    </location>
</feature>
<feature type="compositionally biased region" description="Low complexity" evidence="1">
    <location>
        <begin position="994"/>
        <end position="1007"/>
    </location>
</feature>
<evidence type="ECO:0000313" key="2">
    <source>
        <dbReference type="EMBL" id="TCD69795.1"/>
    </source>
</evidence>
<proteinExistence type="predicted"/>
<dbReference type="EMBL" id="RWJN01000033">
    <property type="protein sequence ID" value="TCD69795.1"/>
    <property type="molecule type" value="Genomic_DNA"/>
</dbReference>
<feature type="compositionally biased region" description="Basic and acidic residues" evidence="1">
    <location>
        <begin position="563"/>
        <end position="578"/>
    </location>
</feature>
<feature type="region of interest" description="Disordered" evidence="1">
    <location>
        <begin position="710"/>
        <end position="1073"/>
    </location>
</feature>
<evidence type="ECO:0000313" key="3">
    <source>
        <dbReference type="Proteomes" id="UP000292702"/>
    </source>
</evidence>
<feature type="compositionally biased region" description="Polar residues" evidence="1">
    <location>
        <begin position="12"/>
        <end position="83"/>
    </location>
</feature>
<sequence>MRTVDSVAPDATQPQSASLAVSTPPQSRRMSINGMLSPSGSGPAWTQPSQAGQNAVGSRISNVALVPQSTPSSQSILSHQPTSSSLVPMQTSAADAAAQSLPAPFFSVASSAQLPHTLAAAGATPTVALANGRSASDLFTEITGNVKLMAALYDLPASRQRYAEEYEESQRRLEETGQTAHRAIDEIVRAVQRSLEQAKRDYTRTDATLESLLPLRDYFLQRVEEENARSVRTRQFTVPSQDAVLAAQHHSVSPSASRAAGVGQSQPLPAAQSAPSLAEVPSAPSSSQIVPASASASVTQVVPSTTESVAPQPSTAPSNSISPSAKDVGPAGDPATISSATAARQKPIHQSPSNTQDSVAEEERRKRLYEEGRRAVLEMKKKASAAEAHKILDRRGVNGASQSGSVASEKGSSAASPAPASVPSSQPQSQAVPTPSPTKSIQHPSIAQASDFVQPPSRATPTSQAAETRSRAQSAVQPNQSTVVASESESILPRKRTANAMTESQATPPEPVSKPTGASSLRSQSGPPTKRGRSDPPAVSKADSPAKTPATVPAALAPPTPKLKLETEKVTKDAEKKASVITPAVIIKKEPTAEPQLPPPVPAPKPQTHALPARPEVSPPAGRGRQGVVRPTFNAEGDRSTRVVKLTSSGAPATPSVSPTASSFAQDTRKDGAFPSLSTQTQANVQPPRHPAVVQDPRLAPVVQDTPTLGYPAAELDNAMVNSDVPVRSQFGPRTPSPLPERREQSLEYMPPDPRISISPYSDTRSLHSPPRGTGGRGRQRRGPAAPRGDTYRPRDNDPRLTGDSYVPRPDYRNERQRPYPYRDRESRSASPSRRFDGARTPPLPSSARRAWENVGNDRRTQVYDEERERSRSDMIPRRRRPSPGGPNRARYPYDGVAPARSPPPPPASYPPYDSGWNNHRTDYSDAPPLEPDWVSSVYNEGYTEPRWDTPPQDYSPPAIPASRSFPAAASEQDAPVNRSLIERFGSPQESGRPRNGSSSRNSSPHRGQGRGKGNRGGKSGNGNTGRGSGGGARAASGGGSTSLMQRMDNPHAGNRRRTLENRMQPQLQDRIV</sequence>
<feature type="compositionally biased region" description="Polar residues" evidence="1">
    <location>
        <begin position="676"/>
        <end position="685"/>
    </location>
</feature>
<reference evidence="2 3" key="1">
    <citation type="submission" date="2018-11" db="EMBL/GenBank/DDBJ databases">
        <title>Genome assembly of Steccherinum ochraceum LE-BIN_3174, the white-rot fungus of the Steccherinaceae family (The Residual Polyporoid clade, Polyporales, Basidiomycota).</title>
        <authorList>
            <person name="Fedorova T.V."/>
            <person name="Glazunova O.A."/>
            <person name="Landesman E.O."/>
            <person name="Moiseenko K.V."/>
            <person name="Psurtseva N.V."/>
            <person name="Savinova O.S."/>
            <person name="Shakhova N.V."/>
            <person name="Tyazhelova T.V."/>
            <person name="Vasina D.V."/>
        </authorList>
    </citation>
    <scope>NUCLEOTIDE SEQUENCE [LARGE SCALE GENOMIC DNA]</scope>
    <source>
        <strain evidence="2 3">LE-BIN_3174</strain>
    </source>
</reference>
<dbReference type="AlphaFoldDB" id="A0A4R0RTM8"/>
<feature type="region of interest" description="Disordered" evidence="1">
    <location>
        <begin position="1"/>
        <end position="83"/>
    </location>
</feature>
<evidence type="ECO:0000256" key="1">
    <source>
        <dbReference type="SAM" id="MobiDB-lite"/>
    </source>
</evidence>
<name>A0A4R0RTM8_9APHY</name>
<feature type="region of interest" description="Disordered" evidence="1">
    <location>
        <begin position="303"/>
        <end position="366"/>
    </location>
</feature>
<feature type="region of interest" description="Disordered" evidence="1">
    <location>
        <begin position="379"/>
        <end position="697"/>
    </location>
</feature>
<feature type="compositionally biased region" description="Basic and acidic residues" evidence="1">
    <location>
        <begin position="850"/>
        <end position="877"/>
    </location>
</feature>
<feature type="compositionally biased region" description="Low complexity" evidence="1">
    <location>
        <begin position="264"/>
        <end position="278"/>
    </location>
</feature>
<feature type="compositionally biased region" description="Polar residues" evidence="1">
    <location>
        <begin position="1062"/>
        <end position="1073"/>
    </location>
</feature>
<feature type="compositionally biased region" description="Low complexity" evidence="1">
    <location>
        <begin position="412"/>
        <end position="433"/>
    </location>
</feature>